<evidence type="ECO:0000256" key="2">
    <source>
        <dbReference type="ARBA" id="ARBA00012528"/>
    </source>
</evidence>
<dbReference type="GO" id="GO:1902201">
    <property type="term" value="P:negative regulation of bacterial-type flagellum-dependent cell motility"/>
    <property type="evidence" value="ECO:0007669"/>
    <property type="project" value="TreeGrafter"/>
</dbReference>
<dbReference type="InterPro" id="IPR043128">
    <property type="entry name" value="Rev_trsase/Diguanyl_cyclase"/>
</dbReference>
<dbReference type="InterPro" id="IPR000160">
    <property type="entry name" value="GGDEF_dom"/>
</dbReference>
<sequence length="309" mass="34461">MLEKIKSLSQCKVLIVDDEHASRILLESVLEPHVVCDTASSGREAIRKCRLEVPDLVLLDMNMPDKNGLEVCQALRVSPETANIPIIFITATMDIQVENACWEVGASDFVMKPINASTLTHRIKTHLENKTRFEYLQSMIYHDQLTGLYNRTYLAKETPQTLKQVARDKGSVGVILVDIDFFKPFNDNYGHLEGDICLQRVAEIIENTVRRPKDVVIRFGGEEFLVVLPYSDWDGAKVVSQNIVKAVYDANILHQYGAEGRVTISAGYAANDALDIISSSLSGVIKEADIALFDAKDNGKNRACGFTKR</sequence>
<dbReference type="PANTHER" id="PTHR45138:SF9">
    <property type="entry name" value="DIGUANYLATE CYCLASE DGCM-RELATED"/>
    <property type="match status" value="1"/>
</dbReference>
<feature type="modified residue" description="4-aspartylphosphate" evidence="4">
    <location>
        <position position="60"/>
    </location>
</feature>
<comment type="catalytic activity">
    <reaction evidence="3">
        <text>2 GTP = 3',3'-c-di-GMP + 2 diphosphate</text>
        <dbReference type="Rhea" id="RHEA:24898"/>
        <dbReference type="ChEBI" id="CHEBI:33019"/>
        <dbReference type="ChEBI" id="CHEBI:37565"/>
        <dbReference type="ChEBI" id="CHEBI:58805"/>
        <dbReference type="EC" id="2.7.7.65"/>
    </reaction>
</comment>
<name>A0A6L9MQA1_9ALTE</name>
<feature type="domain" description="Response regulatory" evidence="5">
    <location>
        <begin position="12"/>
        <end position="127"/>
    </location>
</feature>
<dbReference type="FunFam" id="3.30.70.270:FF:000001">
    <property type="entry name" value="Diguanylate cyclase domain protein"/>
    <property type="match status" value="1"/>
</dbReference>
<dbReference type="PANTHER" id="PTHR45138">
    <property type="entry name" value="REGULATORY COMPONENTS OF SENSORY TRANSDUCTION SYSTEM"/>
    <property type="match status" value="1"/>
</dbReference>
<keyword evidence="8" id="KW-1185">Reference proteome</keyword>
<accession>A0A6L9MQA1</accession>
<dbReference type="SUPFAM" id="SSF52172">
    <property type="entry name" value="CheY-like"/>
    <property type="match status" value="1"/>
</dbReference>
<evidence type="ECO:0000256" key="1">
    <source>
        <dbReference type="ARBA" id="ARBA00001946"/>
    </source>
</evidence>
<dbReference type="InterPro" id="IPR001789">
    <property type="entry name" value="Sig_transdc_resp-reg_receiver"/>
</dbReference>
<dbReference type="GO" id="GO:0005886">
    <property type="term" value="C:plasma membrane"/>
    <property type="evidence" value="ECO:0007669"/>
    <property type="project" value="TreeGrafter"/>
</dbReference>
<evidence type="ECO:0000313" key="7">
    <source>
        <dbReference type="EMBL" id="NDW20336.1"/>
    </source>
</evidence>
<dbReference type="SUPFAM" id="SSF55073">
    <property type="entry name" value="Nucleotide cyclase"/>
    <property type="match status" value="1"/>
</dbReference>
<organism evidence="7 8">
    <name type="scientific">Alteromonas hispanica</name>
    <dbReference type="NCBI Taxonomy" id="315421"/>
    <lineage>
        <taxon>Bacteria</taxon>
        <taxon>Pseudomonadati</taxon>
        <taxon>Pseudomonadota</taxon>
        <taxon>Gammaproteobacteria</taxon>
        <taxon>Alteromonadales</taxon>
        <taxon>Alteromonadaceae</taxon>
        <taxon>Alteromonas/Salinimonas group</taxon>
        <taxon>Alteromonas</taxon>
    </lineage>
</organism>
<dbReference type="EC" id="2.7.7.65" evidence="2"/>
<dbReference type="GO" id="GO:0052621">
    <property type="term" value="F:diguanylate cyclase activity"/>
    <property type="evidence" value="ECO:0007669"/>
    <property type="project" value="UniProtKB-EC"/>
</dbReference>
<evidence type="ECO:0000259" key="6">
    <source>
        <dbReference type="PROSITE" id="PS50887"/>
    </source>
</evidence>
<feature type="domain" description="GGDEF" evidence="6">
    <location>
        <begin position="170"/>
        <end position="308"/>
    </location>
</feature>
<evidence type="ECO:0000256" key="3">
    <source>
        <dbReference type="ARBA" id="ARBA00034247"/>
    </source>
</evidence>
<dbReference type="Pfam" id="PF00990">
    <property type="entry name" value="GGDEF"/>
    <property type="match status" value="1"/>
</dbReference>
<dbReference type="Proteomes" id="UP000478837">
    <property type="component" value="Unassembled WGS sequence"/>
</dbReference>
<gene>
    <name evidence="7" type="ORF">GTW09_02165</name>
</gene>
<comment type="cofactor">
    <cofactor evidence="1">
        <name>Mg(2+)</name>
        <dbReference type="ChEBI" id="CHEBI:18420"/>
    </cofactor>
</comment>
<dbReference type="SMART" id="SM00267">
    <property type="entry name" value="GGDEF"/>
    <property type="match status" value="1"/>
</dbReference>
<keyword evidence="4" id="KW-0597">Phosphoprotein</keyword>
<protein>
    <recommendedName>
        <fullName evidence="2">diguanylate cyclase</fullName>
        <ecNumber evidence="2">2.7.7.65</ecNumber>
    </recommendedName>
</protein>
<dbReference type="RefSeq" id="WP_163109674.1">
    <property type="nucleotide sequence ID" value="NZ_JAAAWP010000001.1"/>
</dbReference>
<dbReference type="GO" id="GO:0043709">
    <property type="term" value="P:cell adhesion involved in single-species biofilm formation"/>
    <property type="evidence" value="ECO:0007669"/>
    <property type="project" value="TreeGrafter"/>
</dbReference>
<comment type="caution">
    <text evidence="7">The sequence shown here is derived from an EMBL/GenBank/DDBJ whole genome shotgun (WGS) entry which is preliminary data.</text>
</comment>
<dbReference type="InterPro" id="IPR029787">
    <property type="entry name" value="Nucleotide_cyclase"/>
</dbReference>
<dbReference type="Gene3D" id="3.30.70.270">
    <property type="match status" value="1"/>
</dbReference>
<evidence type="ECO:0000313" key="8">
    <source>
        <dbReference type="Proteomes" id="UP000478837"/>
    </source>
</evidence>
<dbReference type="CDD" id="cd01949">
    <property type="entry name" value="GGDEF"/>
    <property type="match status" value="1"/>
</dbReference>
<reference evidence="7 8" key="1">
    <citation type="submission" date="2020-01" db="EMBL/GenBank/DDBJ databases">
        <title>Genomes of bacteria type strains.</title>
        <authorList>
            <person name="Chen J."/>
            <person name="Zhu S."/>
            <person name="Yang J."/>
        </authorList>
    </citation>
    <scope>NUCLEOTIDE SEQUENCE [LARGE SCALE GENOMIC DNA]</scope>
    <source>
        <strain evidence="7 8">LMG 22958</strain>
    </source>
</reference>
<dbReference type="InterPro" id="IPR011006">
    <property type="entry name" value="CheY-like_superfamily"/>
</dbReference>
<proteinExistence type="predicted"/>
<dbReference type="Gene3D" id="3.40.50.2300">
    <property type="match status" value="1"/>
</dbReference>
<dbReference type="PROSITE" id="PS50887">
    <property type="entry name" value="GGDEF"/>
    <property type="match status" value="1"/>
</dbReference>
<evidence type="ECO:0000256" key="4">
    <source>
        <dbReference type="PROSITE-ProRule" id="PRU00169"/>
    </source>
</evidence>
<dbReference type="GO" id="GO:0000160">
    <property type="term" value="P:phosphorelay signal transduction system"/>
    <property type="evidence" value="ECO:0007669"/>
    <property type="project" value="InterPro"/>
</dbReference>
<dbReference type="EMBL" id="JAAAWP010000001">
    <property type="protein sequence ID" value="NDW20336.1"/>
    <property type="molecule type" value="Genomic_DNA"/>
</dbReference>
<dbReference type="InterPro" id="IPR050469">
    <property type="entry name" value="Diguanylate_Cyclase"/>
</dbReference>
<dbReference type="Pfam" id="PF00072">
    <property type="entry name" value="Response_reg"/>
    <property type="match status" value="1"/>
</dbReference>
<dbReference type="PROSITE" id="PS50110">
    <property type="entry name" value="RESPONSE_REGULATORY"/>
    <property type="match status" value="1"/>
</dbReference>
<dbReference type="NCBIfam" id="TIGR00254">
    <property type="entry name" value="GGDEF"/>
    <property type="match status" value="1"/>
</dbReference>
<dbReference type="SMART" id="SM00448">
    <property type="entry name" value="REC"/>
    <property type="match status" value="1"/>
</dbReference>
<evidence type="ECO:0000259" key="5">
    <source>
        <dbReference type="PROSITE" id="PS50110"/>
    </source>
</evidence>
<dbReference type="AlphaFoldDB" id="A0A6L9MQA1"/>